<dbReference type="GO" id="GO:0016787">
    <property type="term" value="F:hydrolase activity"/>
    <property type="evidence" value="ECO:0007669"/>
    <property type="project" value="InterPro"/>
</dbReference>
<protein>
    <recommendedName>
        <fullName evidence="1">PA14 domain-containing protein</fullName>
    </recommendedName>
</protein>
<name>I0K925_9BACT</name>
<dbReference type="eggNOG" id="COG2010">
    <property type="taxonomic scope" value="Bacteria"/>
</dbReference>
<dbReference type="SMART" id="SM00758">
    <property type="entry name" value="PA14"/>
    <property type="match status" value="1"/>
</dbReference>
<evidence type="ECO:0000313" key="3">
    <source>
        <dbReference type="Proteomes" id="UP000011058"/>
    </source>
</evidence>
<dbReference type="OrthoDB" id="938897at2"/>
<dbReference type="AlphaFoldDB" id="I0K925"/>
<dbReference type="EMBL" id="HE796683">
    <property type="protein sequence ID" value="CCH00628.1"/>
    <property type="molecule type" value="Genomic_DNA"/>
</dbReference>
<dbReference type="KEGG" id="fae:FAES_2619"/>
<dbReference type="RefSeq" id="WP_015331727.1">
    <property type="nucleotide sequence ID" value="NC_020054.1"/>
</dbReference>
<sequence length="615" mass="66984">MQKFLLPVLVTASGWLGTQVVFGQSGKPLPLTDLSGFRQPVPANWSLASDLNADLSKPNTLTVKPGTGILVCQPSGKYGSQFNLLTAADHGDADIELDFMMAKGANSGIYLQGRYELQLLDSWGVATPKASDVGSIYERWDERRPEGQKGYEGHPARQNAGKAPGLWQHLRISFQAPRFDASGKKTENARFLRVELNGILIHDNVEVSGPTRGPLADDEKARGPLMFQGDHGAVAFRNITITPYDAARPRLSELSYSIYKGNFRTEPSFGGLAPESKGTSPILSAAVSRIPNDFVIRYTGTLHVDQEGDYTFNTATSGGSGRLTINNQPVGNWRENNSSGKVTLPKGDLPFELLYSKFADWAGPNLELAVTGPGIRRFLLTPAGTSQDESDPILVSAETNTLLRSFMDLPKTKNAQGRTYRVTHGISVGSPEQVHYTYDADNGAIVQVWRGMFLDATPMWENRGDGSSRPMGAVSYLGAKPQLTVARLASAQAPWPADTANSGFRPKGYALDNSDRPTFRYVVADAMVNDQIRVLPDGHGLQRELTVAQGGKSLYARLADAQTIEAMPNNTYLIDGKSYFIQLNDKTAKPVVRSSNGRQELIVPIADKLTYSILF</sequence>
<dbReference type="Gene3D" id="2.60.120.380">
    <property type="match status" value="1"/>
</dbReference>
<evidence type="ECO:0000313" key="2">
    <source>
        <dbReference type="EMBL" id="CCH00628.1"/>
    </source>
</evidence>
<dbReference type="STRING" id="1166018.FAES_2619"/>
<dbReference type="InterPro" id="IPR010496">
    <property type="entry name" value="AL/BT2_dom"/>
</dbReference>
<keyword evidence="3" id="KW-1185">Reference proteome</keyword>
<evidence type="ECO:0000259" key="1">
    <source>
        <dbReference type="PROSITE" id="PS51820"/>
    </source>
</evidence>
<proteinExistence type="predicted"/>
<dbReference type="SUPFAM" id="SSF56988">
    <property type="entry name" value="Anthrax protective antigen"/>
    <property type="match status" value="1"/>
</dbReference>
<dbReference type="PATRIC" id="fig|1166018.3.peg.4385"/>
<reference evidence="2 3" key="1">
    <citation type="journal article" date="2012" name="J. Bacteriol.">
        <title>Genome Sequence of Fibrella aestuarina BUZ 2T, a Filamentous Marine Bacterium.</title>
        <authorList>
            <person name="Filippini M."/>
            <person name="Qi W."/>
            <person name="Blom J."/>
            <person name="Goesmann A."/>
            <person name="Smits T.H."/>
            <person name="Bagheri H.C."/>
        </authorList>
    </citation>
    <scope>NUCLEOTIDE SEQUENCE [LARGE SCALE GENOMIC DNA]</scope>
    <source>
        <strain evidence="3">BUZ 2T</strain>
    </source>
</reference>
<dbReference type="Gene3D" id="2.60.120.560">
    <property type="entry name" value="Exo-inulinase, domain 1"/>
    <property type="match status" value="1"/>
</dbReference>
<organism evidence="2 3">
    <name type="scientific">Fibrella aestuarina BUZ 2</name>
    <dbReference type="NCBI Taxonomy" id="1166018"/>
    <lineage>
        <taxon>Bacteria</taxon>
        <taxon>Pseudomonadati</taxon>
        <taxon>Bacteroidota</taxon>
        <taxon>Cytophagia</taxon>
        <taxon>Cytophagales</taxon>
        <taxon>Spirosomataceae</taxon>
        <taxon>Fibrella</taxon>
    </lineage>
</organism>
<accession>I0K925</accession>
<dbReference type="InterPro" id="IPR037524">
    <property type="entry name" value="PA14/GLEYA"/>
</dbReference>
<dbReference type="Pfam" id="PF06439">
    <property type="entry name" value="3keto-disac_hyd"/>
    <property type="match status" value="1"/>
</dbReference>
<dbReference type="eggNOG" id="COG3291">
    <property type="taxonomic scope" value="Bacteria"/>
</dbReference>
<dbReference type="Pfam" id="PF07691">
    <property type="entry name" value="PA14"/>
    <property type="match status" value="1"/>
</dbReference>
<dbReference type="InterPro" id="IPR011658">
    <property type="entry name" value="PA14_dom"/>
</dbReference>
<dbReference type="PROSITE" id="PS51820">
    <property type="entry name" value="PA14"/>
    <property type="match status" value="1"/>
</dbReference>
<feature type="domain" description="PA14" evidence="1">
    <location>
        <begin position="249"/>
        <end position="385"/>
    </location>
</feature>
<dbReference type="Proteomes" id="UP000011058">
    <property type="component" value="Chromosome"/>
</dbReference>
<dbReference type="HOGENOM" id="CLU_471639_0_0_10"/>
<gene>
    <name evidence="2" type="ORF">FAES_2619</name>
</gene>